<dbReference type="InterPro" id="IPR014014">
    <property type="entry name" value="RNA_helicase_DEAD_Q_motif"/>
</dbReference>
<accession>A0A418Q1N1</accession>
<dbReference type="GO" id="GO:0009266">
    <property type="term" value="P:response to temperature stimulus"/>
    <property type="evidence" value="ECO:0007669"/>
    <property type="project" value="UniProtKB-ARBA"/>
</dbReference>
<organism evidence="16 17">
    <name type="scientific">Sphingomonas edaphi</name>
    <dbReference type="NCBI Taxonomy" id="2315689"/>
    <lineage>
        <taxon>Bacteria</taxon>
        <taxon>Pseudomonadati</taxon>
        <taxon>Pseudomonadota</taxon>
        <taxon>Alphaproteobacteria</taxon>
        <taxon>Sphingomonadales</taxon>
        <taxon>Sphingomonadaceae</taxon>
        <taxon>Sphingomonas</taxon>
    </lineage>
</organism>
<comment type="catalytic activity">
    <reaction evidence="8">
        <text>ATP + H2O = ADP + phosphate + H(+)</text>
        <dbReference type="Rhea" id="RHEA:13065"/>
        <dbReference type="ChEBI" id="CHEBI:15377"/>
        <dbReference type="ChEBI" id="CHEBI:15378"/>
        <dbReference type="ChEBI" id="CHEBI:30616"/>
        <dbReference type="ChEBI" id="CHEBI:43474"/>
        <dbReference type="ChEBI" id="CHEBI:456216"/>
        <dbReference type="EC" id="3.6.4.13"/>
    </reaction>
</comment>
<evidence type="ECO:0000256" key="11">
    <source>
        <dbReference type="RuleBase" id="RU000492"/>
    </source>
</evidence>
<keyword evidence="17" id="KW-1185">Reference proteome</keyword>
<dbReference type="GO" id="GO:0005524">
    <property type="term" value="F:ATP binding"/>
    <property type="evidence" value="ECO:0007669"/>
    <property type="project" value="UniProtKB-KW"/>
</dbReference>
<keyword evidence="4 11" id="KW-0378">Hydrolase</keyword>
<dbReference type="EC" id="3.6.4.13" evidence="1"/>
<dbReference type="InterPro" id="IPR001650">
    <property type="entry name" value="Helicase_C-like"/>
</dbReference>
<dbReference type="RefSeq" id="WP_119531249.1">
    <property type="nucleotide sequence ID" value="NZ_QXTF01000001.1"/>
</dbReference>
<evidence type="ECO:0000256" key="2">
    <source>
        <dbReference type="ARBA" id="ARBA00022490"/>
    </source>
</evidence>
<dbReference type="Pfam" id="PF00270">
    <property type="entry name" value="DEAD"/>
    <property type="match status" value="1"/>
</dbReference>
<evidence type="ECO:0000256" key="12">
    <source>
        <dbReference type="SAM" id="MobiDB-lite"/>
    </source>
</evidence>
<dbReference type="Gene3D" id="3.40.50.300">
    <property type="entry name" value="P-loop containing nucleotide triphosphate hydrolases"/>
    <property type="match status" value="2"/>
</dbReference>
<evidence type="ECO:0000256" key="9">
    <source>
        <dbReference type="ARBA" id="ARBA00074363"/>
    </source>
</evidence>
<feature type="domain" description="DEAD-box RNA helicase Q" evidence="15">
    <location>
        <begin position="1"/>
        <end position="29"/>
    </location>
</feature>
<sequence>MPFADLGLSDQLLRAVTDSGYDIPTPIQKGAIPPVLMGKDLIGIAQTGTGKTASFVLPMIDILAEGRTRARMPRSLILEPTRELAAQVAENFEKYGKYHKLSMALLIGGVQMGDQVKALEKGVDVLIATPGRLMDLFGRGKIMLNDCNLLVIDEADRMLDMGFIPDIEEICTKLPKGRQTLLFSATMPPPIKKLADKFLSDPKTVEVARPATANVNIDQRLLITRGDKKRDVLRQILRSDELKNAIIFCNKKVTVRELTTSLKRSGFAVGQIQGDMDQSDRIAEFDRFKKDEINILVASDVAARGLDVKGVSHVVNFDVPWQPDDYVHRIGRTGRAGAKGIAYTLATKEDAEAVSAIEKLTGLKLPRAGGADAEPAAIEQAEAAPAEKKSRSRSRAKPKAENAEPRQQETRPAETAPPARQETRRQPTREDDDGWNGPVPGFLSFSAL</sequence>
<dbReference type="CDD" id="cd18787">
    <property type="entry name" value="SF2_C_DEAD"/>
    <property type="match status" value="1"/>
</dbReference>
<evidence type="ECO:0000256" key="3">
    <source>
        <dbReference type="ARBA" id="ARBA00022741"/>
    </source>
</evidence>
<dbReference type="PROSITE" id="PS51195">
    <property type="entry name" value="Q_MOTIF"/>
    <property type="match status" value="1"/>
</dbReference>
<dbReference type="Pfam" id="PF00271">
    <property type="entry name" value="Helicase_C"/>
    <property type="match status" value="1"/>
</dbReference>
<dbReference type="PROSITE" id="PS00039">
    <property type="entry name" value="DEAD_ATP_HELICASE"/>
    <property type="match status" value="1"/>
</dbReference>
<dbReference type="GO" id="GO:0003724">
    <property type="term" value="F:RNA helicase activity"/>
    <property type="evidence" value="ECO:0007669"/>
    <property type="project" value="UniProtKB-EC"/>
</dbReference>
<dbReference type="InterPro" id="IPR000629">
    <property type="entry name" value="RNA-helicase_DEAD-box_CS"/>
</dbReference>
<evidence type="ECO:0000259" key="13">
    <source>
        <dbReference type="PROSITE" id="PS51192"/>
    </source>
</evidence>
<evidence type="ECO:0000256" key="4">
    <source>
        <dbReference type="ARBA" id="ARBA00022801"/>
    </source>
</evidence>
<keyword evidence="2" id="KW-0963">Cytoplasm</keyword>
<keyword evidence="5 11" id="KW-0347">Helicase</keyword>
<evidence type="ECO:0000259" key="14">
    <source>
        <dbReference type="PROSITE" id="PS51194"/>
    </source>
</evidence>
<evidence type="ECO:0000259" key="15">
    <source>
        <dbReference type="PROSITE" id="PS51195"/>
    </source>
</evidence>
<dbReference type="EMBL" id="QXTF01000001">
    <property type="protein sequence ID" value="RIX31868.1"/>
    <property type="molecule type" value="Genomic_DNA"/>
</dbReference>
<dbReference type="GO" id="GO:0016787">
    <property type="term" value="F:hydrolase activity"/>
    <property type="evidence" value="ECO:0007669"/>
    <property type="project" value="UniProtKB-KW"/>
</dbReference>
<dbReference type="InterPro" id="IPR011545">
    <property type="entry name" value="DEAD/DEAH_box_helicase_dom"/>
</dbReference>
<gene>
    <name evidence="16" type="ORF">D3M59_02400</name>
</gene>
<evidence type="ECO:0000256" key="6">
    <source>
        <dbReference type="ARBA" id="ARBA00022840"/>
    </source>
</evidence>
<evidence type="ECO:0000256" key="10">
    <source>
        <dbReference type="PROSITE-ProRule" id="PRU00552"/>
    </source>
</evidence>
<reference evidence="16 17" key="1">
    <citation type="submission" date="2018-09" db="EMBL/GenBank/DDBJ databases">
        <title>Sphingomonas sp. DAC4.</title>
        <authorList>
            <person name="Seo T."/>
        </authorList>
    </citation>
    <scope>NUCLEOTIDE SEQUENCE [LARGE SCALE GENOMIC DNA]</scope>
    <source>
        <strain evidence="16 17">DAC4</strain>
    </source>
</reference>
<feature type="domain" description="Helicase C-terminal" evidence="14">
    <location>
        <begin position="216"/>
        <end position="382"/>
    </location>
</feature>
<dbReference type="CDD" id="cd00268">
    <property type="entry name" value="DEADc"/>
    <property type="match status" value="1"/>
</dbReference>
<evidence type="ECO:0000313" key="17">
    <source>
        <dbReference type="Proteomes" id="UP000285023"/>
    </source>
</evidence>
<name>A0A418Q1N1_9SPHN</name>
<dbReference type="GO" id="GO:0005829">
    <property type="term" value="C:cytosol"/>
    <property type="evidence" value="ECO:0007669"/>
    <property type="project" value="TreeGrafter"/>
</dbReference>
<protein>
    <recommendedName>
        <fullName evidence="9">DEAD-box ATP-dependent RNA helicase RhpA</fullName>
        <ecNumber evidence="1">3.6.4.13</ecNumber>
    </recommendedName>
</protein>
<comment type="similarity">
    <text evidence="7 11">Belongs to the DEAD box helicase family.</text>
</comment>
<dbReference type="GO" id="GO:0042255">
    <property type="term" value="P:ribosome assembly"/>
    <property type="evidence" value="ECO:0007669"/>
    <property type="project" value="UniProtKB-ARBA"/>
</dbReference>
<dbReference type="SUPFAM" id="SSF52540">
    <property type="entry name" value="P-loop containing nucleoside triphosphate hydrolases"/>
    <property type="match status" value="1"/>
</dbReference>
<dbReference type="GO" id="GO:0003676">
    <property type="term" value="F:nucleic acid binding"/>
    <property type="evidence" value="ECO:0007669"/>
    <property type="project" value="InterPro"/>
</dbReference>
<dbReference type="PANTHER" id="PTHR47959">
    <property type="entry name" value="ATP-DEPENDENT RNA HELICASE RHLE-RELATED"/>
    <property type="match status" value="1"/>
</dbReference>
<dbReference type="SMART" id="SM00487">
    <property type="entry name" value="DEXDc"/>
    <property type="match status" value="1"/>
</dbReference>
<dbReference type="Proteomes" id="UP000285023">
    <property type="component" value="Unassembled WGS sequence"/>
</dbReference>
<dbReference type="AlphaFoldDB" id="A0A418Q1N1"/>
<feature type="short sequence motif" description="Q motif" evidence="10">
    <location>
        <begin position="1"/>
        <end position="29"/>
    </location>
</feature>
<comment type="caution">
    <text evidence="16">The sequence shown here is derived from an EMBL/GenBank/DDBJ whole genome shotgun (WGS) entry which is preliminary data.</text>
</comment>
<dbReference type="PANTHER" id="PTHR47959:SF13">
    <property type="entry name" value="ATP-DEPENDENT RNA HELICASE RHLE"/>
    <property type="match status" value="1"/>
</dbReference>
<evidence type="ECO:0000256" key="8">
    <source>
        <dbReference type="ARBA" id="ARBA00047984"/>
    </source>
</evidence>
<feature type="domain" description="Helicase ATP-binding" evidence="13">
    <location>
        <begin position="32"/>
        <end position="205"/>
    </location>
</feature>
<dbReference type="PROSITE" id="PS51192">
    <property type="entry name" value="HELICASE_ATP_BIND_1"/>
    <property type="match status" value="1"/>
</dbReference>
<evidence type="ECO:0000256" key="5">
    <source>
        <dbReference type="ARBA" id="ARBA00022806"/>
    </source>
</evidence>
<dbReference type="InterPro" id="IPR027417">
    <property type="entry name" value="P-loop_NTPase"/>
</dbReference>
<feature type="region of interest" description="Disordered" evidence="12">
    <location>
        <begin position="380"/>
        <end position="448"/>
    </location>
</feature>
<feature type="compositionally biased region" description="Basic and acidic residues" evidence="12">
    <location>
        <begin position="398"/>
        <end position="412"/>
    </location>
</feature>
<dbReference type="InterPro" id="IPR050079">
    <property type="entry name" value="DEAD_box_RNA_helicase"/>
</dbReference>
<dbReference type="FunFam" id="3.40.50.300:FF:000108">
    <property type="entry name" value="ATP-dependent RNA helicase RhlE"/>
    <property type="match status" value="1"/>
</dbReference>
<dbReference type="InterPro" id="IPR044742">
    <property type="entry name" value="DEAD/DEAH_RhlB"/>
</dbReference>
<evidence type="ECO:0000256" key="7">
    <source>
        <dbReference type="ARBA" id="ARBA00038437"/>
    </source>
</evidence>
<keyword evidence="6 11" id="KW-0067">ATP-binding</keyword>
<proteinExistence type="inferred from homology"/>
<keyword evidence="3 11" id="KW-0547">Nucleotide-binding</keyword>
<dbReference type="InterPro" id="IPR014001">
    <property type="entry name" value="Helicase_ATP-bd"/>
</dbReference>
<evidence type="ECO:0000313" key="16">
    <source>
        <dbReference type="EMBL" id="RIX31868.1"/>
    </source>
</evidence>
<dbReference type="OrthoDB" id="9805696at2"/>
<evidence type="ECO:0000256" key="1">
    <source>
        <dbReference type="ARBA" id="ARBA00012552"/>
    </source>
</evidence>
<dbReference type="PROSITE" id="PS51194">
    <property type="entry name" value="HELICASE_CTER"/>
    <property type="match status" value="1"/>
</dbReference>
<dbReference type="SMART" id="SM00490">
    <property type="entry name" value="HELICc"/>
    <property type="match status" value="1"/>
</dbReference>